<name>A0A9P1BW69_9DINO</name>
<dbReference type="EMBL" id="CAMXCT010000508">
    <property type="protein sequence ID" value="CAI3979720.1"/>
    <property type="molecule type" value="Genomic_DNA"/>
</dbReference>
<organism evidence="1">
    <name type="scientific">Cladocopium goreaui</name>
    <dbReference type="NCBI Taxonomy" id="2562237"/>
    <lineage>
        <taxon>Eukaryota</taxon>
        <taxon>Sar</taxon>
        <taxon>Alveolata</taxon>
        <taxon>Dinophyceae</taxon>
        <taxon>Suessiales</taxon>
        <taxon>Symbiodiniaceae</taxon>
        <taxon>Cladocopium</taxon>
    </lineage>
</organism>
<dbReference type="InterPro" id="IPR014710">
    <property type="entry name" value="RmlC-like_jellyroll"/>
</dbReference>
<dbReference type="EMBL" id="CAMXCT030000508">
    <property type="protein sequence ID" value="CAL4767032.1"/>
    <property type="molecule type" value="Genomic_DNA"/>
</dbReference>
<gene>
    <name evidence="1" type="ORF">C1SCF055_LOCUS7654</name>
</gene>
<protein>
    <submittedName>
        <fullName evidence="2">JmjC domain-containing protein</fullName>
    </submittedName>
</protein>
<dbReference type="Gene3D" id="2.60.120.10">
    <property type="entry name" value="Jelly Rolls"/>
    <property type="match status" value="1"/>
</dbReference>
<dbReference type="OrthoDB" id="47172at2759"/>
<comment type="caution">
    <text evidence="1">The sequence shown here is derived from an EMBL/GenBank/DDBJ whole genome shotgun (WGS) entry which is preliminary data.</text>
</comment>
<dbReference type="EMBL" id="CAMXCT020000508">
    <property type="protein sequence ID" value="CAL1133095.1"/>
    <property type="molecule type" value="Genomic_DNA"/>
</dbReference>
<accession>A0A9P1BW69</accession>
<proteinExistence type="predicted"/>
<reference evidence="2 3" key="2">
    <citation type="submission" date="2024-05" db="EMBL/GenBank/DDBJ databases">
        <authorList>
            <person name="Chen Y."/>
            <person name="Shah S."/>
            <person name="Dougan E. K."/>
            <person name="Thang M."/>
            <person name="Chan C."/>
        </authorList>
    </citation>
    <scope>NUCLEOTIDE SEQUENCE [LARGE SCALE GENOMIC DNA]</scope>
</reference>
<dbReference type="SUPFAM" id="SSF51197">
    <property type="entry name" value="Clavaminate synthase-like"/>
    <property type="match status" value="1"/>
</dbReference>
<reference evidence="1" key="1">
    <citation type="submission" date="2022-10" db="EMBL/GenBank/DDBJ databases">
        <authorList>
            <person name="Chen Y."/>
            <person name="Dougan E. K."/>
            <person name="Chan C."/>
            <person name="Rhodes N."/>
            <person name="Thang M."/>
        </authorList>
    </citation>
    <scope>NUCLEOTIDE SEQUENCE</scope>
</reference>
<evidence type="ECO:0000313" key="3">
    <source>
        <dbReference type="Proteomes" id="UP001152797"/>
    </source>
</evidence>
<evidence type="ECO:0000313" key="1">
    <source>
        <dbReference type="EMBL" id="CAI3979720.1"/>
    </source>
</evidence>
<dbReference type="Proteomes" id="UP001152797">
    <property type="component" value="Unassembled WGS sequence"/>
</dbReference>
<sequence length="135" mass="15040">MLHGSKKIVTVSPSSTEWLYERPEFGGSEYADRVFSADVLEPDAGVQPDVRHVRGMEGIISAGELIYLPVNVPHAIQTQDGTSVMLAWQMPVPGIARLFWMKTCSFLEELSDFPPWAEKCAILKKLMSENQEASD</sequence>
<evidence type="ECO:0000313" key="2">
    <source>
        <dbReference type="EMBL" id="CAL4767032.1"/>
    </source>
</evidence>
<keyword evidence="3" id="KW-1185">Reference proteome</keyword>
<dbReference type="AlphaFoldDB" id="A0A9P1BW69"/>